<dbReference type="CDD" id="cd07909">
    <property type="entry name" value="YciF"/>
    <property type="match status" value="1"/>
</dbReference>
<dbReference type="Proteomes" id="UP000027186">
    <property type="component" value="Chromosome"/>
</dbReference>
<protein>
    <submittedName>
        <fullName evidence="4">Ferritin-like domain-containing protein</fullName>
    </submittedName>
</protein>
<dbReference type="EMBL" id="VEWN01000001">
    <property type="protein sequence ID" value="KAA1058869.1"/>
    <property type="molecule type" value="Genomic_DNA"/>
</dbReference>
<dbReference type="Proteomes" id="UP000325333">
    <property type="component" value="Unassembled WGS sequence"/>
</dbReference>
<dbReference type="Pfam" id="PF05974">
    <property type="entry name" value="DUF892"/>
    <property type="match status" value="1"/>
</dbReference>
<accession>A0A2K1G7H1</accession>
<dbReference type="Proteomes" id="UP001628281">
    <property type="component" value="Unassembled WGS sequence"/>
</dbReference>
<evidence type="ECO:0000313" key="8">
    <source>
        <dbReference type="Proteomes" id="UP000325333"/>
    </source>
</evidence>
<organism evidence="2 6">
    <name type="scientific">Azospirillum argentinense</name>
    <dbReference type="NCBI Taxonomy" id="2970906"/>
    <lineage>
        <taxon>Bacteria</taxon>
        <taxon>Pseudomonadati</taxon>
        <taxon>Pseudomonadota</taxon>
        <taxon>Alphaproteobacteria</taxon>
        <taxon>Rhodospirillales</taxon>
        <taxon>Azospirillaceae</taxon>
        <taxon>Azospirillum</taxon>
    </lineage>
</organism>
<dbReference type="EMBL" id="POWG01000001">
    <property type="protein sequence ID" value="PNR00747.1"/>
    <property type="molecule type" value="Genomic_DNA"/>
</dbReference>
<dbReference type="KEGG" id="abq:ABAZ39_05865"/>
<proteinExistence type="predicted"/>
<gene>
    <name evidence="2" type="ORF">ABAZ39_05865</name>
    <name evidence="4" type="ORF">ACJ41P_03545</name>
    <name evidence="5" type="ORF">C1S70_01155</name>
    <name evidence="3" type="ORF">FH063_001069</name>
</gene>
<reference evidence="4 9" key="4">
    <citation type="submission" date="2024-11" db="EMBL/GenBank/DDBJ databases">
        <title>Draft genome sequences of two bacteria associated to sugarcane roots in Colombia.</title>
        <authorList>
            <person name="Pardo-Diaz S."/>
            <person name="Masmela-Mendoza J."/>
            <person name="Delgadillo-Duran P."/>
            <person name="Bautista E.J."/>
            <person name="Rojas-Tapias D.F."/>
        </authorList>
    </citation>
    <scope>NUCLEOTIDE SEQUENCE [LARGE SCALE GENOMIC DNA]</scope>
    <source>
        <strain evidence="4 9">Ap18</strain>
    </source>
</reference>
<dbReference type="SUPFAM" id="SSF47240">
    <property type="entry name" value="Ferritin-like"/>
    <property type="match status" value="1"/>
</dbReference>
<dbReference type="PANTHER" id="PTHR30565:SF9">
    <property type="entry name" value="PROTEIN YCIF"/>
    <property type="match status" value="1"/>
</dbReference>
<evidence type="ECO:0000313" key="6">
    <source>
        <dbReference type="Proteomes" id="UP000027186"/>
    </source>
</evidence>
<evidence type="ECO:0000313" key="7">
    <source>
        <dbReference type="Proteomes" id="UP000236268"/>
    </source>
</evidence>
<evidence type="ECO:0000313" key="4">
    <source>
        <dbReference type="EMBL" id="MFL7900181.1"/>
    </source>
</evidence>
<dbReference type="RefSeq" id="WP_038527615.1">
    <property type="nucleotide sequence ID" value="NZ_CP007793.1"/>
</dbReference>
<name>A0A060DKN7_9PROT</name>
<dbReference type="Gene3D" id="1.20.1260.10">
    <property type="match status" value="1"/>
</dbReference>
<dbReference type="InterPro" id="IPR012347">
    <property type="entry name" value="Ferritin-like"/>
</dbReference>
<feature type="coiled-coil region" evidence="1">
    <location>
        <begin position="41"/>
        <end position="68"/>
    </location>
</feature>
<reference evidence="3 8" key="3">
    <citation type="submission" date="2019-07" db="EMBL/GenBank/DDBJ databases">
        <title>Genome sequencing of the stress-tolerant strain Azospirillum brasilense Az19.</title>
        <authorList>
            <person name="Maroniche G.A."/>
            <person name="Garcia J.E."/>
            <person name="Pagnussat L."/>
            <person name="Amenta M."/>
            <person name="Creus C.M."/>
        </authorList>
    </citation>
    <scope>NUCLEOTIDE SEQUENCE [LARGE SCALE GENOMIC DNA]</scope>
    <source>
        <strain evidence="3 8">Az19</strain>
    </source>
</reference>
<dbReference type="InterPro" id="IPR010287">
    <property type="entry name" value="DUF892_YciF-like"/>
</dbReference>
<dbReference type="EMBL" id="JBJLSN010000003">
    <property type="protein sequence ID" value="MFL7900181.1"/>
    <property type="molecule type" value="Genomic_DNA"/>
</dbReference>
<dbReference type="AlphaFoldDB" id="A0A060DKN7"/>
<dbReference type="Proteomes" id="UP000236268">
    <property type="component" value="Unassembled WGS sequence"/>
</dbReference>
<evidence type="ECO:0000256" key="1">
    <source>
        <dbReference type="SAM" id="Coils"/>
    </source>
</evidence>
<dbReference type="InterPro" id="IPR047114">
    <property type="entry name" value="YciF"/>
</dbReference>
<dbReference type="EMBL" id="CP007793">
    <property type="protein sequence ID" value="AIB11543.1"/>
    <property type="molecule type" value="Genomic_DNA"/>
</dbReference>
<evidence type="ECO:0000313" key="9">
    <source>
        <dbReference type="Proteomes" id="UP001628281"/>
    </source>
</evidence>
<dbReference type="OrthoDB" id="9795056at2"/>
<evidence type="ECO:0000313" key="3">
    <source>
        <dbReference type="EMBL" id="KAA1058869.1"/>
    </source>
</evidence>
<evidence type="ECO:0000313" key="2">
    <source>
        <dbReference type="EMBL" id="AIB11543.1"/>
    </source>
</evidence>
<sequence>MAAKTMQDLLIEELRDIYHAEKQLTKALPKLAKAAHSEQLRAAFESHLEETRGQIERLEQVFDELDTRTRGKHCDAMEGLISEAREIMEMGLAPEVQDAALIAAAQKVEHYEIASYGTVHAYATACGLTKVAELLEQTLNEEKETDKKLNMLAINDVNKKAIQASGQKAA</sequence>
<accession>A0A060DKN7</accession>
<dbReference type="PANTHER" id="PTHR30565">
    <property type="entry name" value="PROTEIN YCIF"/>
    <property type="match status" value="1"/>
</dbReference>
<reference evidence="2 6" key="1">
    <citation type="journal article" date="2014" name="Genome Announc.">
        <title>Complete Genome Sequence of the Model Rhizosphere Strain Azospirillum brasilense Az39, Successfully Applied in Agriculture.</title>
        <authorList>
            <person name="Rivera D."/>
            <person name="Revale S."/>
            <person name="Molina R."/>
            <person name="Gualpa J."/>
            <person name="Puente M."/>
            <person name="Maroniche G."/>
            <person name="Paris G."/>
            <person name="Baker D."/>
            <person name="Clavijo B."/>
            <person name="McLay K."/>
            <person name="Spaepen S."/>
            <person name="Perticari A."/>
            <person name="Vazquez M."/>
            <person name="Wisniewski-Dye F."/>
            <person name="Watkins C."/>
            <person name="Martinez-Abarca F."/>
            <person name="Vanderleyden J."/>
            <person name="Cassan F."/>
        </authorList>
    </citation>
    <scope>NUCLEOTIDE SEQUENCE [LARGE SCALE GENOMIC DNA]</scope>
    <source>
        <strain evidence="2 6">Az39</strain>
    </source>
</reference>
<keyword evidence="1" id="KW-0175">Coiled coil</keyword>
<dbReference type="InterPro" id="IPR009078">
    <property type="entry name" value="Ferritin-like_SF"/>
</dbReference>
<keyword evidence="9" id="KW-1185">Reference proteome</keyword>
<evidence type="ECO:0000313" key="5">
    <source>
        <dbReference type="EMBL" id="PNR00747.1"/>
    </source>
</evidence>
<reference evidence="5 7" key="2">
    <citation type="submission" date="2018-01" db="EMBL/GenBank/DDBJ databases">
        <title>Whole genome sequence of Azospirillum brasilense REC3 isolated from strawberry roots.</title>
        <authorList>
            <person name="Fontana C.A."/>
            <person name="Salazar S.M."/>
            <person name="Bassi D."/>
            <person name="Puglisi E."/>
            <person name="Lovaisa N.C."/>
            <person name="Toffoli L.M."/>
            <person name="Pedraza R."/>
            <person name="Cocconcelli P.S."/>
        </authorList>
    </citation>
    <scope>NUCLEOTIDE SEQUENCE [LARGE SCALE GENOMIC DNA]</scope>
    <source>
        <strain evidence="5 7">REC3</strain>
    </source>
</reference>